<evidence type="ECO:0000313" key="2">
    <source>
        <dbReference type="EMBL" id="SFD22664.1"/>
    </source>
</evidence>
<keyword evidence="3" id="KW-1185">Reference proteome</keyword>
<dbReference type="PANTHER" id="PTHR13369:SF0">
    <property type="entry name" value="GLUTATHIONE S-TRANSFERASE C-TERMINAL DOMAIN-CONTAINING PROTEIN"/>
    <property type="match status" value="1"/>
</dbReference>
<accession>A0A1I1QKL4</accession>
<sequence length="393" mass="45543">MNYLTHFQQLDQILVNTRHYWQLLAFTQNDLPWPQLNDKLNDLTSDTLLMLEKNPDLAYDYFTDVIPELPQLKKLTSTFSMVTKEVDFPFWLEAGIKGRKLAQLKSFVAAVDETELPVLEWCAGKGHLGRMLAFKGAKKVHSIEIQPHLCEQGVELAKKYEMNINFTQADVLKDDLAEHIKQTQHAVALHACGQLHQTLMRQAVSSHTQKLSLSPCCYHLMQNSETYQAMSDIALTSKLNLSNYDLKLALQETVTAADRITQKRNIEVEWRLGFDQLMRDVTGKDTYVSVPSVSKSMFSTNFEAFCIWAAEKKSLNLPENINFESYYQKGKTRKKITEKIELVRHLFRKPIEIWLILDRVLYLQQHGYHVTVNEFCDKQVTPRNLLIRAQKEY</sequence>
<dbReference type="GO" id="GO:0008168">
    <property type="term" value="F:methyltransferase activity"/>
    <property type="evidence" value="ECO:0007669"/>
    <property type="project" value="UniProtKB-KW"/>
</dbReference>
<name>A0A1I1QKL4_9GAMM</name>
<gene>
    <name evidence="2" type="ORF">SAMN02745724_03916</name>
</gene>
<evidence type="ECO:0000259" key="1">
    <source>
        <dbReference type="Pfam" id="PF13679"/>
    </source>
</evidence>
<keyword evidence="2" id="KW-0808">Transferase</keyword>
<proteinExistence type="predicted"/>
<feature type="domain" description="Methyltransferase" evidence="1">
    <location>
        <begin position="110"/>
        <end position="223"/>
    </location>
</feature>
<dbReference type="InterPro" id="IPR029063">
    <property type="entry name" value="SAM-dependent_MTases_sf"/>
</dbReference>
<protein>
    <submittedName>
        <fullName evidence="2">Methyltransferase domain-containing protein</fullName>
    </submittedName>
</protein>
<dbReference type="GO" id="GO:0032259">
    <property type="term" value="P:methylation"/>
    <property type="evidence" value="ECO:0007669"/>
    <property type="project" value="UniProtKB-KW"/>
</dbReference>
<evidence type="ECO:0000313" key="3">
    <source>
        <dbReference type="Proteomes" id="UP000198862"/>
    </source>
</evidence>
<organism evidence="2 3">
    <name type="scientific">Pseudoalteromonas denitrificans DSM 6059</name>
    <dbReference type="NCBI Taxonomy" id="1123010"/>
    <lineage>
        <taxon>Bacteria</taxon>
        <taxon>Pseudomonadati</taxon>
        <taxon>Pseudomonadota</taxon>
        <taxon>Gammaproteobacteria</taxon>
        <taxon>Alteromonadales</taxon>
        <taxon>Pseudoalteromonadaceae</taxon>
        <taxon>Pseudoalteromonas</taxon>
    </lineage>
</organism>
<dbReference type="AlphaFoldDB" id="A0A1I1QKL4"/>
<dbReference type="STRING" id="1123010.SAMN02745724_03916"/>
<dbReference type="Pfam" id="PF13679">
    <property type="entry name" value="Methyltransf_32"/>
    <property type="match status" value="1"/>
</dbReference>
<dbReference type="Proteomes" id="UP000198862">
    <property type="component" value="Unassembled WGS sequence"/>
</dbReference>
<dbReference type="SUPFAM" id="SSF53335">
    <property type="entry name" value="S-adenosyl-L-methionine-dependent methyltransferases"/>
    <property type="match status" value="1"/>
</dbReference>
<dbReference type="PANTHER" id="PTHR13369">
    <property type="match status" value="1"/>
</dbReference>
<dbReference type="EMBL" id="FOLO01000042">
    <property type="protein sequence ID" value="SFD22664.1"/>
    <property type="molecule type" value="Genomic_DNA"/>
</dbReference>
<reference evidence="2 3" key="1">
    <citation type="submission" date="2016-10" db="EMBL/GenBank/DDBJ databases">
        <authorList>
            <person name="de Groot N.N."/>
        </authorList>
    </citation>
    <scope>NUCLEOTIDE SEQUENCE [LARGE SCALE GENOMIC DNA]</scope>
    <source>
        <strain evidence="2 3">DSM 6059</strain>
    </source>
</reference>
<keyword evidence="2" id="KW-0489">Methyltransferase</keyword>
<dbReference type="InterPro" id="IPR025714">
    <property type="entry name" value="Methyltranfer_dom"/>
</dbReference>
<dbReference type="RefSeq" id="WP_091988568.1">
    <property type="nucleotide sequence ID" value="NZ_FOLO01000042.1"/>
</dbReference>
<dbReference type="OrthoDB" id="5298194at2"/>
<dbReference type="Gene3D" id="3.40.50.150">
    <property type="entry name" value="Vaccinia Virus protein VP39"/>
    <property type="match status" value="1"/>
</dbReference>